<comment type="subcellular location">
    <subcellularLocation>
        <location evidence="1">Membrane</location>
        <topology evidence="1">Single-pass membrane protein</topology>
    </subcellularLocation>
</comment>
<organism evidence="22 23">
    <name type="scientific">Microthlaspi erraticum</name>
    <dbReference type="NCBI Taxonomy" id="1685480"/>
    <lineage>
        <taxon>Eukaryota</taxon>
        <taxon>Viridiplantae</taxon>
        <taxon>Streptophyta</taxon>
        <taxon>Embryophyta</taxon>
        <taxon>Tracheophyta</taxon>
        <taxon>Spermatophyta</taxon>
        <taxon>Magnoliopsida</taxon>
        <taxon>eudicotyledons</taxon>
        <taxon>Gunneridae</taxon>
        <taxon>Pentapetalae</taxon>
        <taxon>rosids</taxon>
        <taxon>malvids</taxon>
        <taxon>Brassicales</taxon>
        <taxon>Brassicaceae</taxon>
        <taxon>Coluteocarpeae</taxon>
        <taxon>Microthlaspi</taxon>
    </lineage>
</organism>
<dbReference type="InterPro" id="IPR000719">
    <property type="entry name" value="Prot_kinase_dom"/>
</dbReference>
<evidence type="ECO:0000256" key="5">
    <source>
        <dbReference type="ARBA" id="ARBA00022729"/>
    </source>
</evidence>
<dbReference type="SMART" id="SM00220">
    <property type="entry name" value="S_TKc"/>
    <property type="match status" value="1"/>
</dbReference>
<dbReference type="Gene3D" id="3.30.200.20">
    <property type="entry name" value="Phosphorylase Kinase, domain 1"/>
    <property type="match status" value="1"/>
</dbReference>
<evidence type="ECO:0000256" key="1">
    <source>
        <dbReference type="ARBA" id="ARBA00004167"/>
    </source>
</evidence>
<dbReference type="Gene3D" id="1.10.510.10">
    <property type="entry name" value="Transferase(Phosphotransferase) domain 1"/>
    <property type="match status" value="1"/>
</dbReference>
<keyword evidence="6" id="KW-0677">Repeat</keyword>
<reference evidence="22" key="1">
    <citation type="submission" date="2020-01" db="EMBL/GenBank/DDBJ databases">
        <authorList>
            <person name="Mishra B."/>
        </authorList>
    </citation>
    <scope>NUCLEOTIDE SEQUENCE [LARGE SCALE GENOMIC DNA]</scope>
</reference>
<dbReference type="SUPFAM" id="SSF56112">
    <property type="entry name" value="Protein kinase-like (PK-like)"/>
    <property type="match status" value="1"/>
</dbReference>
<feature type="chain" id="PRO_5025570957" evidence="19">
    <location>
        <begin position="24"/>
        <end position="640"/>
    </location>
</feature>
<keyword evidence="9 16" id="KW-0067">ATP-binding</keyword>
<dbReference type="FunFam" id="3.30.200.20:FF:000142">
    <property type="entry name" value="Cysteine-rich receptor-like protein kinase 10"/>
    <property type="match status" value="1"/>
</dbReference>
<sequence>MSLNSLFSILCFALALSFGLVSSQTCDDTMSFEPNSTYDTNRHLVLSTLASDVSSQDGFYNVSIGEEGPGKIYALGLCIPSTDPKVCSDCIQRASVGLSQRCPNQTDSWDWRGGNRTLCFVRYSNTLFFNEIDLEPTAAESYSGDTPGNVTEYNIKWEDLMKRTIAAASSTTPGPLAGGTHYAVDMMPLTGFLNIYAFMLCIPGISSADCEKCLVENVRLQQGCCITKKGSAVRRPVCYSIADTSPFLEAFDHMKPPPPPQSMPPPSDLPSSTNKEVTRISRGTVIAIVLSAAIIVALLALGLVFWRKRKSNKITKFKSFVDDDDDDIEGTHILQFDFKTLDDATDNFSPKNKIGRGGFGVVYKGTFPNGTEIAVKRLSRNNSVQGLKEFKNEVLVLAKLQHNNLVRILGFCLEGEEQILVYEFLPNKSLDCFLFDPVKQGQLNWSKRYDIIGGIARGMLYLHHDSRVTIIHRDLKASNILLDEGMKPKIADFGMARIFGNEQTRADTRRIAGTFGYMAPEYVMHGQISKKSDVYSFGVLLLEIISGRTNIICNETDGSVDSLVIHAWRLWRNYSSLRLLDPTFGDNYQRDDVTRCIHIGLLCVQEDPADRPTMSTIILMLTNSSMTLPEPRETRGFFSE</sequence>
<evidence type="ECO:0000256" key="10">
    <source>
        <dbReference type="ARBA" id="ARBA00022989"/>
    </source>
</evidence>
<dbReference type="InterPro" id="IPR002902">
    <property type="entry name" value="GNK2"/>
</dbReference>
<comment type="catalytic activity">
    <reaction evidence="14">
        <text>L-seryl-[protein] + ATP = O-phospho-L-seryl-[protein] + ADP + H(+)</text>
        <dbReference type="Rhea" id="RHEA:17989"/>
        <dbReference type="Rhea" id="RHEA-COMP:9863"/>
        <dbReference type="Rhea" id="RHEA-COMP:11604"/>
        <dbReference type="ChEBI" id="CHEBI:15378"/>
        <dbReference type="ChEBI" id="CHEBI:29999"/>
        <dbReference type="ChEBI" id="CHEBI:30616"/>
        <dbReference type="ChEBI" id="CHEBI:83421"/>
        <dbReference type="ChEBI" id="CHEBI:456216"/>
    </reaction>
</comment>
<dbReference type="PROSITE" id="PS00108">
    <property type="entry name" value="PROTEIN_KINASE_ST"/>
    <property type="match status" value="1"/>
</dbReference>
<keyword evidence="10 18" id="KW-1133">Transmembrane helix</keyword>
<proteinExistence type="predicted"/>
<dbReference type="Proteomes" id="UP000467841">
    <property type="component" value="Unassembled WGS sequence"/>
</dbReference>
<dbReference type="GO" id="GO:0006979">
    <property type="term" value="P:response to oxidative stress"/>
    <property type="evidence" value="ECO:0007669"/>
    <property type="project" value="UniProtKB-ARBA"/>
</dbReference>
<dbReference type="GO" id="GO:0042742">
    <property type="term" value="P:defense response to bacterium"/>
    <property type="evidence" value="ECO:0007669"/>
    <property type="project" value="TreeGrafter"/>
</dbReference>
<evidence type="ECO:0000256" key="14">
    <source>
        <dbReference type="ARBA" id="ARBA00047558"/>
    </source>
</evidence>
<keyword evidence="2" id="KW-0723">Serine/threonine-protein kinase</keyword>
<evidence type="ECO:0000256" key="13">
    <source>
        <dbReference type="ARBA" id="ARBA00023180"/>
    </source>
</evidence>
<keyword evidence="12" id="KW-0675">Receptor</keyword>
<dbReference type="PROSITE" id="PS50011">
    <property type="entry name" value="PROTEIN_KINASE_DOM"/>
    <property type="match status" value="1"/>
</dbReference>
<dbReference type="PANTHER" id="PTHR27002:SF1000">
    <property type="entry name" value="BNAC01G14680D PROTEIN"/>
    <property type="match status" value="1"/>
</dbReference>
<dbReference type="FunFam" id="1.10.510.10:FF:000129">
    <property type="entry name" value="cysteine-rich receptor-like protein kinase 10"/>
    <property type="match status" value="1"/>
</dbReference>
<dbReference type="InterPro" id="IPR017441">
    <property type="entry name" value="Protein_kinase_ATP_BS"/>
</dbReference>
<dbReference type="OrthoDB" id="688481at2759"/>
<keyword evidence="4 18" id="KW-0812">Transmembrane</keyword>
<evidence type="ECO:0000256" key="2">
    <source>
        <dbReference type="ARBA" id="ARBA00022527"/>
    </source>
</evidence>
<name>A0A6D2HS51_9BRAS</name>
<evidence type="ECO:0000256" key="6">
    <source>
        <dbReference type="ARBA" id="ARBA00022737"/>
    </source>
</evidence>
<protein>
    <submittedName>
        <fullName evidence="22">Uncharacterized protein</fullName>
    </submittedName>
</protein>
<keyword evidence="8" id="KW-0418">Kinase</keyword>
<feature type="domain" description="Gnk2-homologous" evidence="21">
    <location>
        <begin position="20"/>
        <end position="128"/>
    </location>
</feature>
<evidence type="ECO:0000256" key="8">
    <source>
        <dbReference type="ARBA" id="ARBA00022777"/>
    </source>
</evidence>
<dbReference type="PROSITE" id="PS00107">
    <property type="entry name" value="PROTEIN_KINASE_ATP"/>
    <property type="match status" value="1"/>
</dbReference>
<evidence type="ECO:0000259" key="21">
    <source>
        <dbReference type="PROSITE" id="PS51473"/>
    </source>
</evidence>
<dbReference type="CDD" id="cd23509">
    <property type="entry name" value="Gnk2-like"/>
    <property type="match status" value="2"/>
</dbReference>
<dbReference type="Pfam" id="PF01657">
    <property type="entry name" value="Stress-antifung"/>
    <property type="match status" value="2"/>
</dbReference>
<dbReference type="CDD" id="cd14066">
    <property type="entry name" value="STKc_IRAK"/>
    <property type="match status" value="1"/>
</dbReference>
<dbReference type="GO" id="GO:0005886">
    <property type="term" value="C:plasma membrane"/>
    <property type="evidence" value="ECO:0007669"/>
    <property type="project" value="TreeGrafter"/>
</dbReference>
<comment type="caution">
    <text evidence="22">The sequence shown here is derived from an EMBL/GenBank/DDBJ whole genome shotgun (WGS) entry which is preliminary data.</text>
</comment>
<comment type="catalytic activity">
    <reaction evidence="15">
        <text>L-threonyl-[protein] + ATP = O-phospho-L-threonyl-[protein] + ADP + H(+)</text>
        <dbReference type="Rhea" id="RHEA:46608"/>
        <dbReference type="Rhea" id="RHEA-COMP:11060"/>
        <dbReference type="Rhea" id="RHEA-COMP:11605"/>
        <dbReference type="ChEBI" id="CHEBI:15378"/>
        <dbReference type="ChEBI" id="CHEBI:30013"/>
        <dbReference type="ChEBI" id="CHEBI:30616"/>
        <dbReference type="ChEBI" id="CHEBI:61977"/>
        <dbReference type="ChEBI" id="CHEBI:456216"/>
    </reaction>
</comment>
<evidence type="ECO:0000256" key="12">
    <source>
        <dbReference type="ARBA" id="ARBA00023170"/>
    </source>
</evidence>
<evidence type="ECO:0000256" key="11">
    <source>
        <dbReference type="ARBA" id="ARBA00023136"/>
    </source>
</evidence>
<dbReference type="Gene3D" id="3.30.430.20">
    <property type="entry name" value="Gnk2 domain, C-X8-C-X2-C motif"/>
    <property type="match status" value="2"/>
</dbReference>
<feature type="signal peptide" evidence="19">
    <location>
        <begin position="1"/>
        <end position="23"/>
    </location>
</feature>
<dbReference type="AlphaFoldDB" id="A0A6D2HS51"/>
<evidence type="ECO:0000256" key="15">
    <source>
        <dbReference type="ARBA" id="ARBA00047951"/>
    </source>
</evidence>
<evidence type="ECO:0000313" key="22">
    <source>
        <dbReference type="EMBL" id="CAA7018261.1"/>
    </source>
</evidence>
<keyword evidence="23" id="KW-1185">Reference proteome</keyword>
<dbReference type="FunFam" id="3.30.430.20:FF:000003">
    <property type="entry name" value="Cysteine-rich RLK (RECEPTOR-like protein kinase) 10"/>
    <property type="match status" value="1"/>
</dbReference>
<evidence type="ECO:0000256" key="7">
    <source>
        <dbReference type="ARBA" id="ARBA00022741"/>
    </source>
</evidence>
<dbReference type="InterPro" id="IPR038408">
    <property type="entry name" value="GNK2_sf"/>
</dbReference>
<dbReference type="InterPro" id="IPR011009">
    <property type="entry name" value="Kinase-like_dom_sf"/>
</dbReference>
<feature type="region of interest" description="Disordered" evidence="17">
    <location>
        <begin position="253"/>
        <end position="274"/>
    </location>
</feature>
<dbReference type="InterPro" id="IPR008271">
    <property type="entry name" value="Ser/Thr_kinase_AS"/>
</dbReference>
<evidence type="ECO:0000256" key="3">
    <source>
        <dbReference type="ARBA" id="ARBA00022679"/>
    </source>
</evidence>
<keyword evidence="3" id="KW-0808">Transferase</keyword>
<keyword evidence="7 16" id="KW-0547">Nucleotide-binding</keyword>
<keyword evidence="11 18" id="KW-0472">Membrane</keyword>
<keyword evidence="13" id="KW-0325">Glycoprotein</keyword>
<dbReference type="EMBL" id="CACVBM020000366">
    <property type="protein sequence ID" value="CAA7018261.1"/>
    <property type="molecule type" value="Genomic_DNA"/>
</dbReference>
<feature type="binding site" evidence="16">
    <location>
        <position position="376"/>
    </location>
    <ligand>
        <name>ATP</name>
        <dbReference type="ChEBI" id="CHEBI:30616"/>
    </ligand>
</feature>
<evidence type="ECO:0000256" key="4">
    <source>
        <dbReference type="ARBA" id="ARBA00022692"/>
    </source>
</evidence>
<gene>
    <name evidence="22" type="ORF">MERR_LOCUS5496</name>
</gene>
<accession>A0A6D2HS51</accession>
<feature type="domain" description="Protein kinase" evidence="20">
    <location>
        <begin position="348"/>
        <end position="626"/>
    </location>
</feature>
<evidence type="ECO:0000259" key="20">
    <source>
        <dbReference type="PROSITE" id="PS50011"/>
    </source>
</evidence>
<keyword evidence="5 19" id="KW-0732">Signal</keyword>
<dbReference type="GO" id="GO:0005524">
    <property type="term" value="F:ATP binding"/>
    <property type="evidence" value="ECO:0007669"/>
    <property type="project" value="UniProtKB-UniRule"/>
</dbReference>
<evidence type="ECO:0000256" key="9">
    <source>
        <dbReference type="ARBA" id="ARBA00022840"/>
    </source>
</evidence>
<evidence type="ECO:0000256" key="16">
    <source>
        <dbReference type="PROSITE-ProRule" id="PRU10141"/>
    </source>
</evidence>
<evidence type="ECO:0000256" key="18">
    <source>
        <dbReference type="SAM" id="Phobius"/>
    </source>
</evidence>
<dbReference type="Pfam" id="PF07714">
    <property type="entry name" value="PK_Tyr_Ser-Thr"/>
    <property type="match status" value="1"/>
</dbReference>
<evidence type="ECO:0000256" key="19">
    <source>
        <dbReference type="SAM" id="SignalP"/>
    </source>
</evidence>
<dbReference type="GO" id="GO:0004674">
    <property type="term" value="F:protein serine/threonine kinase activity"/>
    <property type="evidence" value="ECO:0007669"/>
    <property type="project" value="UniProtKB-KW"/>
</dbReference>
<evidence type="ECO:0000256" key="17">
    <source>
        <dbReference type="SAM" id="MobiDB-lite"/>
    </source>
</evidence>
<evidence type="ECO:0000313" key="23">
    <source>
        <dbReference type="Proteomes" id="UP000467841"/>
    </source>
</evidence>
<feature type="compositionally biased region" description="Pro residues" evidence="17">
    <location>
        <begin position="256"/>
        <end position="268"/>
    </location>
</feature>
<feature type="transmembrane region" description="Helical" evidence="18">
    <location>
        <begin position="285"/>
        <end position="306"/>
    </location>
</feature>
<feature type="domain" description="Gnk2-homologous" evidence="21">
    <location>
        <begin position="135"/>
        <end position="247"/>
    </location>
</feature>
<dbReference type="PANTHER" id="PTHR27002">
    <property type="entry name" value="RECEPTOR-LIKE SERINE/THREONINE-PROTEIN KINASE SD1-8"/>
    <property type="match status" value="1"/>
</dbReference>
<dbReference type="InterPro" id="IPR001245">
    <property type="entry name" value="Ser-Thr/Tyr_kinase_cat_dom"/>
</dbReference>
<dbReference type="PROSITE" id="PS51473">
    <property type="entry name" value="GNK2"/>
    <property type="match status" value="2"/>
</dbReference>